<evidence type="ECO:0000256" key="1">
    <source>
        <dbReference type="SAM" id="Phobius"/>
    </source>
</evidence>
<sequence>MSNEWMVKVVKYMEIAIAVISMIAIGVSTVICVCHALGAFVEGSFQLNEFMENILTLVVGIEFVRMLILHTPQSVIEVLLYAVARQIVITHDSSLDNLIGVTAIAVIFMIQKYLLNDKKQNNDGGAV</sequence>
<organism evidence="2 3">
    <name type="scientific">[Eubacterium] hominis</name>
    <dbReference type="NCBI Taxonomy" id="2764325"/>
    <lineage>
        <taxon>Bacteria</taxon>
        <taxon>Bacillati</taxon>
        <taxon>Bacillota</taxon>
        <taxon>Erysipelotrichia</taxon>
        <taxon>Erysipelotrichales</taxon>
        <taxon>Erysipelotrichaceae</taxon>
        <taxon>Amedibacillus</taxon>
    </lineage>
</organism>
<feature type="transmembrane region" description="Helical" evidence="1">
    <location>
        <begin position="98"/>
        <end position="115"/>
    </location>
</feature>
<keyword evidence="1" id="KW-1133">Transmembrane helix</keyword>
<keyword evidence="3" id="KW-1185">Reference proteome</keyword>
<dbReference type="Proteomes" id="UP000515856">
    <property type="component" value="Chromosome"/>
</dbReference>
<proteinExistence type="predicted"/>
<protein>
    <submittedName>
        <fullName evidence="2">Transporter</fullName>
    </submittedName>
</protein>
<evidence type="ECO:0000313" key="2">
    <source>
        <dbReference type="EMBL" id="QNM13909.1"/>
    </source>
</evidence>
<keyword evidence="1" id="KW-0472">Membrane</keyword>
<dbReference type="AlphaFoldDB" id="A0A7G9GSX7"/>
<evidence type="ECO:0000313" key="3">
    <source>
        <dbReference type="Proteomes" id="UP000515856"/>
    </source>
</evidence>
<gene>
    <name evidence="2" type="ORF">H9Q80_08215</name>
</gene>
<feature type="transmembrane region" description="Helical" evidence="1">
    <location>
        <begin position="15"/>
        <end position="41"/>
    </location>
</feature>
<dbReference type="KEGG" id="ehn:H9Q80_08215"/>
<dbReference type="EMBL" id="CP060636">
    <property type="protein sequence ID" value="QNM13909.1"/>
    <property type="molecule type" value="Genomic_DNA"/>
</dbReference>
<keyword evidence="1" id="KW-0812">Transmembrane</keyword>
<accession>A0A7G9GSX7</accession>
<feature type="transmembrane region" description="Helical" evidence="1">
    <location>
        <begin position="53"/>
        <end position="71"/>
    </location>
</feature>
<name>A0A7G9GSX7_9FIRM</name>
<reference evidence="2 3" key="1">
    <citation type="submission" date="2020-08" db="EMBL/GenBank/DDBJ databases">
        <authorList>
            <person name="Liu C."/>
            <person name="Sun Q."/>
        </authorList>
    </citation>
    <scope>NUCLEOTIDE SEQUENCE [LARGE SCALE GENOMIC DNA]</scope>
    <source>
        <strain evidence="2 3">NSJ-61</strain>
    </source>
</reference>
<dbReference type="RefSeq" id="WP_117451488.1">
    <property type="nucleotide sequence ID" value="NZ_CP060636.1"/>
</dbReference>